<sequence length="49" mass="5380">MSSFLYNMLLNVSQSSVCPVDTVVKGMPENQRALDIFRFLCAGLDGQIA</sequence>
<organism evidence="1 2">
    <name type="scientific">Paenibacillus barcinonensis</name>
    <dbReference type="NCBI Taxonomy" id="198119"/>
    <lineage>
        <taxon>Bacteria</taxon>
        <taxon>Bacillati</taxon>
        <taxon>Bacillota</taxon>
        <taxon>Bacilli</taxon>
        <taxon>Bacillales</taxon>
        <taxon>Paenibacillaceae</taxon>
        <taxon>Paenibacillus</taxon>
    </lineage>
</organism>
<dbReference type="Proteomes" id="UP000247790">
    <property type="component" value="Unassembled WGS sequence"/>
</dbReference>
<comment type="caution">
    <text evidence="1">The sequence shown here is derived from an EMBL/GenBank/DDBJ whole genome shotgun (WGS) entry which is preliminary data.</text>
</comment>
<evidence type="ECO:0000313" key="2">
    <source>
        <dbReference type="Proteomes" id="UP000247790"/>
    </source>
</evidence>
<gene>
    <name evidence="1" type="ORF">DFQ00_13112</name>
</gene>
<evidence type="ECO:0000313" key="1">
    <source>
        <dbReference type="EMBL" id="PYE43153.1"/>
    </source>
</evidence>
<accession>A0A2V4USU5</accession>
<dbReference type="AlphaFoldDB" id="A0A2V4USU5"/>
<proteinExistence type="predicted"/>
<name>A0A2V4USU5_PAEBA</name>
<dbReference type="EMBL" id="QJSW01000031">
    <property type="protein sequence ID" value="PYE43153.1"/>
    <property type="molecule type" value="Genomic_DNA"/>
</dbReference>
<reference evidence="1 2" key="1">
    <citation type="submission" date="2018-06" db="EMBL/GenBank/DDBJ databases">
        <title>Genomic Encyclopedia of Type Strains, Phase III (KMG-III): the genomes of soil and plant-associated and newly described type strains.</title>
        <authorList>
            <person name="Whitman W."/>
        </authorList>
    </citation>
    <scope>NUCLEOTIDE SEQUENCE [LARGE SCALE GENOMIC DNA]</scope>
    <source>
        <strain evidence="1 2">CECT 7022</strain>
    </source>
</reference>
<protein>
    <submittedName>
        <fullName evidence="1">Uncharacterized protein</fullName>
    </submittedName>
</protein>